<evidence type="ECO:0000256" key="2">
    <source>
        <dbReference type="SAM" id="Phobius"/>
    </source>
</evidence>
<feature type="compositionally biased region" description="Basic and acidic residues" evidence="1">
    <location>
        <begin position="251"/>
        <end position="273"/>
    </location>
</feature>
<feature type="compositionally biased region" description="Basic and acidic residues" evidence="1">
    <location>
        <begin position="374"/>
        <end position="388"/>
    </location>
</feature>
<feature type="compositionally biased region" description="Polar residues" evidence="1">
    <location>
        <begin position="234"/>
        <end position="250"/>
    </location>
</feature>
<feature type="compositionally biased region" description="Polar residues" evidence="1">
    <location>
        <begin position="217"/>
        <end position="226"/>
    </location>
</feature>
<gene>
    <name evidence="3" type="ORF">BaRGS_00039147</name>
</gene>
<feature type="region of interest" description="Disordered" evidence="1">
    <location>
        <begin position="431"/>
        <end position="461"/>
    </location>
</feature>
<organism evidence="3 4">
    <name type="scientific">Batillaria attramentaria</name>
    <dbReference type="NCBI Taxonomy" id="370345"/>
    <lineage>
        <taxon>Eukaryota</taxon>
        <taxon>Metazoa</taxon>
        <taxon>Spiralia</taxon>
        <taxon>Lophotrochozoa</taxon>
        <taxon>Mollusca</taxon>
        <taxon>Gastropoda</taxon>
        <taxon>Caenogastropoda</taxon>
        <taxon>Sorbeoconcha</taxon>
        <taxon>Cerithioidea</taxon>
        <taxon>Batillariidae</taxon>
        <taxon>Batillaria</taxon>
    </lineage>
</organism>
<sequence>MVSSEQYLLYFLVTDNKSGRSEVGHFILFASFFQGGKHVDAAALNATAPAEIDKGETHSVMCLFQVADGERFQRLELWKDSQSIAYIGISYLAVSWGPDAPESLKRRAHLTGSRSSGYLDFKTRDATCDGGVLYKCRLAVLVEDTGRLAEDEKSVEVKVDGCAKEENAVVIPVVVVFVFLLLVFTTVAVICGRRRRRLRQQRHMPTTTDTDLHSPGNGFNNRSTARGNADTVEESTSNVQLQLITFNPTSQDRDRPGVELVRSERADGQRIGEKQNQSASPNDNSDRHSRTRLTTVAAVGQRIQENQTQAASPNDNSDPLGHSPNPAVEQSPEQQGPDHGPEEQGPEPFGHSYENTYDRLDSRKPDTNVYTALRENRVDRAPLARNEADDTLAPNTDEGVTSADYDQLNVQEEEDDRYTALTTTFTLPDYANVTQASDEHGQQTVNENDSLQHAGEDDASD</sequence>
<evidence type="ECO:0000313" key="4">
    <source>
        <dbReference type="Proteomes" id="UP001519460"/>
    </source>
</evidence>
<keyword evidence="2" id="KW-0472">Membrane</keyword>
<proteinExistence type="predicted"/>
<feature type="compositionally biased region" description="Polar residues" evidence="1">
    <location>
        <begin position="431"/>
        <end position="451"/>
    </location>
</feature>
<dbReference type="AlphaFoldDB" id="A0ABD0J459"/>
<keyword evidence="2" id="KW-1133">Transmembrane helix</keyword>
<evidence type="ECO:0000256" key="1">
    <source>
        <dbReference type="SAM" id="MobiDB-lite"/>
    </source>
</evidence>
<reference evidence="3 4" key="1">
    <citation type="journal article" date="2023" name="Sci. Data">
        <title>Genome assembly of the Korean intertidal mud-creeper Batillaria attramentaria.</title>
        <authorList>
            <person name="Patra A.K."/>
            <person name="Ho P.T."/>
            <person name="Jun S."/>
            <person name="Lee S.J."/>
            <person name="Kim Y."/>
            <person name="Won Y.J."/>
        </authorList>
    </citation>
    <scope>NUCLEOTIDE SEQUENCE [LARGE SCALE GENOMIC DNA]</scope>
    <source>
        <strain evidence="3">Wonlab-2016</strain>
    </source>
</reference>
<keyword evidence="4" id="KW-1185">Reference proteome</keyword>
<evidence type="ECO:0000313" key="3">
    <source>
        <dbReference type="EMBL" id="KAK7457975.1"/>
    </source>
</evidence>
<feature type="compositionally biased region" description="Basic and acidic residues" evidence="1">
    <location>
        <begin position="356"/>
        <end position="366"/>
    </location>
</feature>
<feature type="compositionally biased region" description="Polar residues" evidence="1">
    <location>
        <begin position="307"/>
        <end position="317"/>
    </location>
</feature>
<comment type="caution">
    <text evidence="3">The sequence shown here is derived from an EMBL/GenBank/DDBJ whole genome shotgun (WGS) entry which is preliminary data.</text>
</comment>
<protein>
    <submittedName>
        <fullName evidence="3">Uncharacterized protein</fullName>
    </submittedName>
</protein>
<dbReference type="Proteomes" id="UP001519460">
    <property type="component" value="Unassembled WGS sequence"/>
</dbReference>
<keyword evidence="2" id="KW-0812">Transmembrane</keyword>
<feature type="region of interest" description="Disordered" evidence="1">
    <location>
        <begin position="201"/>
        <end position="290"/>
    </location>
</feature>
<name>A0ABD0J459_9CAEN</name>
<accession>A0ABD0J459</accession>
<feature type="region of interest" description="Disordered" evidence="1">
    <location>
        <begin position="307"/>
        <end position="411"/>
    </location>
</feature>
<feature type="transmembrane region" description="Helical" evidence="2">
    <location>
        <begin position="169"/>
        <end position="192"/>
    </location>
</feature>
<feature type="compositionally biased region" description="Polar residues" evidence="1">
    <location>
        <begin position="274"/>
        <end position="283"/>
    </location>
</feature>
<dbReference type="EMBL" id="JACVVK020000667">
    <property type="protein sequence ID" value="KAK7457975.1"/>
    <property type="molecule type" value="Genomic_DNA"/>
</dbReference>